<dbReference type="EMBL" id="NMUH01000054">
    <property type="protein sequence ID" value="MQL70036.1"/>
    <property type="molecule type" value="Genomic_DNA"/>
</dbReference>
<comment type="function">
    <text evidence="1 10">Core component of nucleosome. Nucleosomes wrap and compact DNA into chromatin, limiting DNA accessibility to the cellular machineries which require DNA as a template. Histones thereby play a central role in transcription regulation, DNA repair, DNA replication and chromosomal stability. DNA accessibility is regulated via a complex set of post-translational modifications of histones, also called histone code, and nucleosome remodeling.</text>
</comment>
<evidence type="ECO:0000256" key="7">
    <source>
        <dbReference type="ARBA" id="ARBA00023125"/>
    </source>
</evidence>
<keyword evidence="9 10" id="KW-0544">Nucleosome core</keyword>
<evidence type="ECO:0000256" key="2">
    <source>
        <dbReference type="ARBA" id="ARBA00004123"/>
    </source>
</evidence>
<dbReference type="Proteomes" id="UP000652761">
    <property type="component" value="Unassembled WGS sequence"/>
</dbReference>
<keyword evidence="6 10" id="KW-0158">Chromosome</keyword>
<dbReference type="GO" id="GO:0000786">
    <property type="term" value="C:nucleosome"/>
    <property type="evidence" value="ECO:0007669"/>
    <property type="project" value="UniProtKB-KW"/>
</dbReference>
<dbReference type="GO" id="GO:0005634">
    <property type="term" value="C:nucleus"/>
    <property type="evidence" value="ECO:0007669"/>
    <property type="project" value="UniProtKB-SubCell"/>
</dbReference>
<comment type="subunit">
    <text evidence="5 10">The nucleosome is a histone octamer containing two molecules each of H2A, H2B, H3 and H4 assembled in one H3-H4 heterotetramer and two H2A-H2B heterodimers. The octamer wraps approximately 147 bp of DNA.</text>
</comment>
<evidence type="ECO:0000313" key="12">
    <source>
        <dbReference type="Proteomes" id="UP000652761"/>
    </source>
</evidence>
<sequence>MEAMEEEVVETPNTQVRMMVAELLAVGEAMDEGALAAEEEGVPEVVEEEGVMRPRIHWPLVIAAYQGLLDFQRERVRVMGFGQILEIEPFYMDSPLVQALIERWDLVSRAFLMPWGHMVPSLDDVARIIDLRVDEVRPDALPLAQRWLPMVMAAAFSLQLDTLCHDIQDFPALFVSQGDWEEDEGEGQGLRLRFPDQYADWPWGGYLVESNAVDSYLQRYQEVYGECDFMRPARGITKPAIRCLARRGGVKHISGLIYEETHGVLKIFLENVIRDAVTYMEHAHHKTVTPMDVVYILKCQGRTLYGFGG</sequence>
<gene>
    <name evidence="11" type="ORF">Taro_002344</name>
</gene>
<evidence type="ECO:0000313" key="11">
    <source>
        <dbReference type="EMBL" id="MQL70036.1"/>
    </source>
</evidence>
<dbReference type="GO" id="GO:0030527">
    <property type="term" value="F:structural constituent of chromatin"/>
    <property type="evidence" value="ECO:0007669"/>
    <property type="project" value="InterPro"/>
</dbReference>
<dbReference type="FunFam" id="1.10.20.10:FF:000012">
    <property type="entry name" value="Histone H4"/>
    <property type="match status" value="1"/>
</dbReference>
<comment type="subcellular location">
    <subcellularLocation>
        <location evidence="3">Chromosome</location>
    </subcellularLocation>
    <subcellularLocation>
        <location evidence="2">Nucleus</location>
    </subcellularLocation>
</comment>
<dbReference type="OrthoDB" id="684301at2759"/>
<evidence type="ECO:0000256" key="5">
    <source>
        <dbReference type="ARBA" id="ARBA00011538"/>
    </source>
</evidence>
<evidence type="ECO:0000256" key="4">
    <source>
        <dbReference type="ARBA" id="ARBA00006564"/>
    </source>
</evidence>
<dbReference type="SMART" id="SM00417">
    <property type="entry name" value="H4"/>
    <property type="match status" value="1"/>
</dbReference>
<dbReference type="InterPro" id="IPR009072">
    <property type="entry name" value="Histone-fold"/>
</dbReference>
<dbReference type="PRINTS" id="PR00623">
    <property type="entry name" value="HISTONEH4"/>
</dbReference>
<keyword evidence="12" id="KW-1185">Reference proteome</keyword>
<dbReference type="InterPro" id="IPR001951">
    <property type="entry name" value="Histone_H4"/>
</dbReference>
<accession>A0A843TIF8</accession>
<evidence type="ECO:0000256" key="1">
    <source>
        <dbReference type="ARBA" id="ARBA00002001"/>
    </source>
</evidence>
<keyword evidence="7 10" id="KW-0238">DNA-binding</keyword>
<dbReference type="GO" id="GO:0046982">
    <property type="term" value="F:protein heterodimerization activity"/>
    <property type="evidence" value="ECO:0007669"/>
    <property type="project" value="InterPro"/>
</dbReference>
<dbReference type="AlphaFoldDB" id="A0A843TIF8"/>
<keyword evidence="8 10" id="KW-0539">Nucleus</keyword>
<evidence type="ECO:0000256" key="6">
    <source>
        <dbReference type="ARBA" id="ARBA00022454"/>
    </source>
</evidence>
<dbReference type="SUPFAM" id="SSF47113">
    <property type="entry name" value="Histone-fold"/>
    <property type="match status" value="1"/>
</dbReference>
<comment type="similarity">
    <text evidence="4 10">Belongs to the histone H4 family.</text>
</comment>
<dbReference type="Gene3D" id="1.10.20.10">
    <property type="entry name" value="Histone, subunit A"/>
    <property type="match status" value="1"/>
</dbReference>
<evidence type="ECO:0000256" key="9">
    <source>
        <dbReference type="ARBA" id="ARBA00023269"/>
    </source>
</evidence>
<evidence type="ECO:0000256" key="10">
    <source>
        <dbReference type="RuleBase" id="RU000528"/>
    </source>
</evidence>
<comment type="caution">
    <text evidence="11">The sequence shown here is derived from an EMBL/GenBank/DDBJ whole genome shotgun (WGS) entry which is preliminary data.</text>
</comment>
<evidence type="ECO:0000256" key="8">
    <source>
        <dbReference type="ARBA" id="ARBA00023242"/>
    </source>
</evidence>
<organism evidence="11 12">
    <name type="scientific">Colocasia esculenta</name>
    <name type="common">Wild taro</name>
    <name type="synonym">Arum esculentum</name>
    <dbReference type="NCBI Taxonomy" id="4460"/>
    <lineage>
        <taxon>Eukaryota</taxon>
        <taxon>Viridiplantae</taxon>
        <taxon>Streptophyta</taxon>
        <taxon>Embryophyta</taxon>
        <taxon>Tracheophyta</taxon>
        <taxon>Spermatophyta</taxon>
        <taxon>Magnoliopsida</taxon>
        <taxon>Liliopsida</taxon>
        <taxon>Araceae</taxon>
        <taxon>Aroideae</taxon>
        <taxon>Colocasieae</taxon>
        <taxon>Colocasia</taxon>
    </lineage>
</organism>
<dbReference type="PANTHER" id="PTHR10484">
    <property type="entry name" value="HISTONE H4"/>
    <property type="match status" value="1"/>
</dbReference>
<name>A0A843TIF8_COLES</name>
<protein>
    <recommendedName>
        <fullName evidence="10">Histone H4</fullName>
    </recommendedName>
</protein>
<proteinExistence type="inferred from homology"/>
<reference evidence="11" key="1">
    <citation type="submission" date="2017-07" db="EMBL/GenBank/DDBJ databases">
        <title>Taro Niue Genome Assembly and Annotation.</title>
        <authorList>
            <person name="Atibalentja N."/>
            <person name="Keating K."/>
            <person name="Fields C.J."/>
        </authorList>
    </citation>
    <scope>NUCLEOTIDE SEQUENCE</scope>
    <source>
        <strain evidence="11">Niue_2</strain>
        <tissue evidence="11">Leaf</tissue>
    </source>
</reference>
<dbReference type="GO" id="GO:0003677">
    <property type="term" value="F:DNA binding"/>
    <property type="evidence" value="ECO:0007669"/>
    <property type="project" value="UniProtKB-KW"/>
</dbReference>
<dbReference type="CDD" id="cd22912">
    <property type="entry name" value="HFD_H4"/>
    <property type="match status" value="1"/>
</dbReference>
<evidence type="ECO:0000256" key="3">
    <source>
        <dbReference type="ARBA" id="ARBA00004286"/>
    </source>
</evidence>